<dbReference type="Proteomes" id="UP001278500">
    <property type="component" value="Unassembled WGS sequence"/>
</dbReference>
<name>A0AAE0JFN6_9PEZI</name>
<evidence type="ECO:0000256" key="1">
    <source>
        <dbReference type="SAM" id="MobiDB-lite"/>
    </source>
</evidence>
<dbReference type="AlphaFoldDB" id="A0AAE0JFN6"/>
<feature type="compositionally biased region" description="Polar residues" evidence="1">
    <location>
        <begin position="176"/>
        <end position="194"/>
    </location>
</feature>
<organism evidence="2 3">
    <name type="scientific">Neurospora tetraspora</name>
    <dbReference type="NCBI Taxonomy" id="94610"/>
    <lineage>
        <taxon>Eukaryota</taxon>
        <taxon>Fungi</taxon>
        <taxon>Dikarya</taxon>
        <taxon>Ascomycota</taxon>
        <taxon>Pezizomycotina</taxon>
        <taxon>Sordariomycetes</taxon>
        <taxon>Sordariomycetidae</taxon>
        <taxon>Sordariales</taxon>
        <taxon>Sordariaceae</taxon>
        <taxon>Neurospora</taxon>
    </lineage>
</organism>
<sequence>MSWAGCPLCPLVSAPSWHLVSMRKSLPGLQKLPAASLVQLSSFRSINRRNRSHLSHCHLIGHHPCWSIGICTPLPEPPTVDAVSRSVSVMQIRYGGNRSSSNCESLHSQVRYAQALRDDASSAYFKYHLSHQTNFHGAYFLHYTYTAHLTKMLDAGQPQRHIDTLYSSRGLKPSPSIVNNSVHSRDQPSQPNPTLIVSQSIPYPHIHETSVYLAHINQEIPRGISSCSIEHHDIRSTKPLLQTFELDQFMSFISLPLLIFRIKGHTSYHVTQLNVSHPNSESQAPLTSLGIWYVSGTSATVRTGNLEEKKSQTMDEPPVVFIDTL</sequence>
<dbReference type="GeneID" id="87863973"/>
<accession>A0AAE0JFN6</accession>
<dbReference type="RefSeq" id="XP_062681751.1">
    <property type="nucleotide sequence ID" value="XM_062826819.1"/>
</dbReference>
<dbReference type="EMBL" id="JAUEPP010000004">
    <property type="protein sequence ID" value="KAK3345138.1"/>
    <property type="molecule type" value="Genomic_DNA"/>
</dbReference>
<feature type="region of interest" description="Disordered" evidence="1">
    <location>
        <begin position="173"/>
        <end position="194"/>
    </location>
</feature>
<reference evidence="2" key="2">
    <citation type="submission" date="2023-06" db="EMBL/GenBank/DDBJ databases">
        <authorList>
            <consortium name="Lawrence Berkeley National Laboratory"/>
            <person name="Haridas S."/>
            <person name="Hensen N."/>
            <person name="Bonometti L."/>
            <person name="Westerberg I."/>
            <person name="Brannstrom I.O."/>
            <person name="Guillou S."/>
            <person name="Cros-Aarteil S."/>
            <person name="Calhoun S."/>
            <person name="Kuo A."/>
            <person name="Mondo S."/>
            <person name="Pangilinan J."/>
            <person name="Riley R."/>
            <person name="Labutti K."/>
            <person name="Andreopoulos B."/>
            <person name="Lipzen A."/>
            <person name="Chen C."/>
            <person name="Yanf M."/>
            <person name="Daum C."/>
            <person name="Ng V."/>
            <person name="Clum A."/>
            <person name="Steindorff A."/>
            <person name="Ohm R."/>
            <person name="Martin F."/>
            <person name="Silar P."/>
            <person name="Natvig D."/>
            <person name="Lalanne C."/>
            <person name="Gautier V."/>
            <person name="Ament-Velasquez S.L."/>
            <person name="Kruys A."/>
            <person name="Hutchinson M.I."/>
            <person name="Powell A.J."/>
            <person name="Barry K."/>
            <person name="Miller A.N."/>
            <person name="Grigoriev I.V."/>
            <person name="Debuchy R."/>
            <person name="Gladieux P."/>
            <person name="Thoren M.H."/>
            <person name="Johannesson H."/>
        </authorList>
    </citation>
    <scope>NUCLEOTIDE SEQUENCE</scope>
    <source>
        <strain evidence="2">CBS 560.94</strain>
    </source>
</reference>
<comment type="caution">
    <text evidence="2">The sequence shown here is derived from an EMBL/GenBank/DDBJ whole genome shotgun (WGS) entry which is preliminary data.</text>
</comment>
<evidence type="ECO:0000313" key="3">
    <source>
        <dbReference type="Proteomes" id="UP001278500"/>
    </source>
</evidence>
<reference evidence="2" key="1">
    <citation type="journal article" date="2023" name="Mol. Phylogenet. Evol.">
        <title>Genome-scale phylogeny and comparative genomics of the fungal order Sordariales.</title>
        <authorList>
            <person name="Hensen N."/>
            <person name="Bonometti L."/>
            <person name="Westerberg I."/>
            <person name="Brannstrom I.O."/>
            <person name="Guillou S."/>
            <person name="Cros-Aarteil S."/>
            <person name="Calhoun S."/>
            <person name="Haridas S."/>
            <person name="Kuo A."/>
            <person name="Mondo S."/>
            <person name="Pangilinan J."/>
            <person name="Riley R."/>
            <person name="LaButti K."/>
            <person name="Andreopoulos B."/>
            <person name="Lipzen A."/>
            <person name="Chen C."/>
            <person name="Yan M."/>
            <person name="Daum C."/>
            <person name="Ng V."/>
            <person name="Clum A."/>
            <person name="Steindorff A."/>
            <person name="Ohm R.A."/>
            <person name="Martin F."/>
            <person name="Silar P."/>
            <person name="Natvig D.O."/>
            <person name="Lalanne C."/>
            <person name="Gautier V."/>
            <person name="Ament-Velasquez S.L."/>
            <person name="Kruys A."/>
            <person name="Hutchinson M.I."/>
            <person name="Powell A.J."/>
            <person name="Barry K."/>
            <person name="Miller A.N."/>
            <person name="Grigoriev I.V."/>
            <person name="Debuchy R."/>
            <person name="Gladieux P."/>
            <person name="Hiltunen Thoren M."/>
            <person name="Johannesson H."/>
        </authorList>
    </citation>
    <scope>NUCLEOTIDE SEQUENCE</scope>
    <source>
        <strain evidence="2">CBS 560.94</strain>
    </source>
</reference>
<keyword evidence="3" id="KW-1185">Reference proteome</keyword>
<proteinExistence type="predicted"/>
<protein>
    <submittedName>
        <fullName evidence="2">Uncharacterized protein</fullName>
    </submittedName>
</protein>
<gene>
    <name evidence="2" type="ORF">B0H65DRAFT_465635</name>
</gene>
<evidence type="ECO:0000313" key="2">
    <source>
        <dbReference type="EMBL" id="KAK3345138.1"/>
    </source>
</evidence>